<keyword evidence="3" id="KW-1185">Reference proteome</keyword>
<accession>A0ABS6E8P6</accession>
<keyword evidence="1" id="KW-0472">Membrane</keyword>
<evidence type="ECO:0000256" key="1">
    <source>
        <dbReference type="SAM" id="Phobius"/>
    </source>
</evidence>
<keyword evidence="1" id="KW-1133">Transmembrane helix</keyword>
<dbReference type="InterPro" id="IPR019074">
    <property type="entry name" value="YabQ"/>
</dbReference>
<feature type="transmembrane region" description="Helical" evidence="1">
    <location>
        <begin position="12"/>
        <end position="29"/>
    </location>
</feature>
<feature type="transmembrane region" description="Helical" evidence="1">
    <location>
        <begin position="73"/>
        <end position="97"/>
    </location>
</feature>
<keyword evidence="1" id="KW-0812">Transmembrane</keyword>
<dbReference type="EMBL" id="JAHLPM010000013">
    <property type="protein sequence ID" value="MBU5439295.1"/>
    <property type="molecule type" value="Genomic_DNA"/>
</dbReference>
<dbReference type="NCBIfam" id="TIGR02893">
    <property type="entry name" value="spore_yabQ"/>
    <property type="match status" value="1"/>
</dbReference>
<evidence type="ECO:0000313" key="2">
    <source>
        <dbReference type="EMBL" id="MBU5439295.1"/>
    </source>
</evidence>
<protein>
    <submittedName>
        <fullName evidence="2">Spore cortex biosynthesis protein YabQ</fullName>
    </submittedName>
</protein>
<dbReference type="Proteomes" id="UP000749471">
    <property type="component" value="Unassembled WGS sequence"/>
</dbReference>
<dbReference type="Pfam" id="PF09578">
    <property type="entry name" value="Spore_YabQ"/>
    <property type="match status" value="1"/>
</dbReference>
<proteinExistence type="predicted"/>
<name>A0ABS6E8P6_9FIRM</name>
<organism evidence="2 3">
    <name type="scientific">Tissierella simiarum</name>
    <dbReference type="NCBI Taxonomy" id="2841534"/>
    <lineage>
        <taxon>Bacteria</taxon>
        <taxon>Bacillati</taxon>
        <taxon>Bacillota</taxon>
        <taxon>Tissierellia</taxon>
        <taxon>Tissierellales</taxon>
        <taxon>Tissierellaceae</taxon>
        <taxon>Tissierella</taxon>
    </lineage>
</organism>
<comment type="caution">
    <text evidence="2">The sequence shown here is derived from an EMBL/GenBank/DDBJ whole genome shotgun (WGS) entry which is preliminary data.</text>
</comment>
<gene>
    <name evidence="2" type="primary">yabQ</name>
    <name evidence="2" type="ORF">KQI42_14825</name>
</gene>
<reference evidence="2 3" key="1">
    <citation type="submission" date="2021-06" db="EMBL/GenBank/DDBJ databases">
        <authorList>
            <person name="Sun Q."/>
            <person name="Li D."/>
        </authorList>
    </citation>
    <scope>NUCLEOTIDE SEQUENCE [LARGE SCALE GENOMIC DNA]</scope>
    <source>
        <strain evidence="2 3">MSJ-40</strain>
    </source>
</reference>
<feature type="transmembrane region" description="Helical" evidence="1">
    <location>
        <begin position="41"/>
        <end position="61"/>
    </location>
</feature>
<dbReference type="RefSeq" id="WP_216521001.1">
    <property type="nucleotide sequence ID" value="NZ_JAHLPM010000013.1"/>
</dbReference>
<evidence type="ECO:0000313" key="3">
    <source>
        <dbReference type="Proteomes" id="UP000749471"/>
    </source>
</evidence>
<sequence length="155" mass="18227">MDNTLKLEAYIFLTSIYGGLIGGLVYDIYRVMRYYSKPKKLGTFIEDFLFWIGMALIFFYVLIKSNWGEIRGYIILGFILGSFVYIKILSKVVYSILIKVCKWILKGTNKIIKTIKFPFSYLKNKLSPKVRKIKRIPLEAVKEIKKYKKIISQKK</sequence>